<evidence type="ECO:0000256" key="1">
    <source>
        <dbReference type="ARBA" id="ARBA00007357"/>
    </source>
</evidence>
<dbReference type="STRING" id="1965070.A0A443QRZ4"/>
<proteinExistence type="inferred from homology"/>
<dbReference type="PANTHER" id="PTHR11733">
    <property type="entry name" value="ZINC METALLOPROTEASE FAMILY M13 NEPRILYSIN-RELATED"/>
    <property type="match status" value="1"/>
</dbReference>
<evidence type="ECO:0000313" key="3">
    <source>
        <dbReference type="EMBL" id="RWS05785.1"/>
    </source>
</evidence>
<dbReference type="PANTHER" id="PTHR11733:SF167">
    <property type="entry name" value="FI17812P1-RELATED"/>
    <property type="match status" value="1"/>
</dbReference>
<dbReference type="GO" id="GO:0005886">
    <property type="term" value="C:plasma membrane"/>
    <property type="evidence" value="ECO:0007669"/>
    <property type="project" value="TreeGrafter"/>
</dbReference>
<dbReference type="Pfam" id="PF01431">
    <property type="entry name" value="Peptidase_M13"/>
    <property type="match status" value="1"/>
</dbReference>
<dbReference type="PROSITE" id="PS51885">
    <property type="entry name" value="NEPRILYSIN"/>
    <property type="match status" value="1"/>
</dbReference>
<comment type="similarity">
    <text evidence="1">Belongs to the peptidase M13 family.</text>
</comment>
<dbReference type="CDD" id="cd08662">
    <property type="entry name" value="M13"/>
    <property type="match status" value="1"/>
</dbReference>
<gene>
    <name evidence="3" type="ORF">B4U79_06122</name>
</gene>
<sequence length="219" mass="24870">GIFDPSDVNAFYAPTYNEIFLINGILQPPLYYPSAPLSVNFGGIGFITGHEITHGFDDSGSQYDHKGEKQNWWDKDTLKIYKEKLQCFIKQYSNYTEPKTGQKVNGKKTIGDDVADNGGLYIAYNAYKEYAQSKHPERDLKLPLQMNNYTKDQLFFISAANFFCDDNSLLAARILLKIDEHSPNSARVVIPMRNSLDFAKAFNCKPGSRMNPVDKCVLW</sequence>
<dbReference type="OrthoDB" id="6506552at2759"/>
<reference evidence="3 4" key="1">
    <citation type="journal article" date="2018" name="Gigascience">
        <title>Genomes of trombidid mites reveal novel predicted allergens and laterally-transferred genes associated with secondary metabolism.</title>
        <authorList>
            <person name="Dong X."/>
            <person name="Chaisiri K."/>
            <person name="Xia D."/>
            <person name="Armstrong S.D."/>
            <person name="Fang Y."/>
            <person name="Donnelly M.J."/>
            <person name="Kadowaki T."/>
            <person name="McGarry J.W."/>
            <person name="Darby A.C."/>
            <person name="Makepeace B.L."/>
        </authorList>
    </citation>
    <scope>NUCLEOTIDE SEQUENCE [LARGE SCALE GENOMIC DNA]</scope>
    <source>
        <strain evidence="3">UoL-WK</strain>
    </source>
</reference>
<dbReference type="InterPro" id="IPR024079">
    <property type="entry name" value="MetalloPept_cat_dom_sf"/>
</dbReference>
<feature type="non-terminal residue" evidence="3">
    <location>
        <position position="1"/>
    </location>
</feature>
<dbReference type="AlphaFoldDB" id="A0A443QRZ4"/>
<protein>
    <recommendedName>
        <fullName evidence="2">Peptidase M13 C-terminal domain-containing protein</fullName>
    </recommendedName>
</protein>
<dbReference type="SUPFAM" id="SSF55486">
    <property type="entry name" value="Metalloproteases ('zincins'), catalytic domain"/>
    <property type="match status" value="1"/>
</dbReference>
<dbReference type="InterPro" id="IPR000718">
    <property type="entry name" value="Peptidase_M13"/>
</dbReference>
<dbReference type="Proteomes" id="UP000285301">
    <property type="component" value="Unassembled WGS sequence"/>
</dbReference>
<dbReference type="PRINTS" id="PR00786">
    <property type="entry name" value="NEPRILYSIN"/>
</dbReference>
<name>A0A443QRZ4_9ACAR</name>
<organism evidence="3 4">
    <name type="scientific">Dinothrombium tinctorium</name>
    <dbReference type="NCBI Taxonomy" id="1965070"/>
    <lineage>
        <taxon>Eukaryota</taxon>
        <taxon>Metazoa</taxon>
        <taxon>Ecdysozoa</taxon>
        <taxon>Arthropoda</taxon>
        <taxon>Chelicerata</taxon>
        <taxon>Arachnida</taxon>
        <taxon>Acari</taxon>
        <taxon>Acariformes</taxon>
        <taxon>Trombidiformes</taxon>
        <taxon>Prostigmata</taxon>
        <taxon>Anystina</taxon>
        <taxon>Parasitengona</taxon>
        <taxon>Trombidioidea</taxon>
        <taxon>Trombidiidae</taxon>
        <taxon>Dinothrombium</taxon>
    </lineage>
</organism>
<evidence type="ECO:0000313" key="4">
    <source>
        <dbReference type="Proteomes" id="UP000285301"/>
    </source>
</evidence>
<keyword evidence="4" id="KW-1185">Reference proteome</keyword>
<comment type="caution">
    <text evidence="3">The sequence shown here is derived from an EMBL/GenBank/DDBJ whole genome shotgun (WGS) entry which is preliminary data.</text>
</comment>
<dbReference type="Gene3D" id="3.40.390.10">
    <property type="entry name" value="Collagenase (Catalytic Domain)"/>
    <property type="match status" value="1"/>
</dbReference>
<feature type="domain" description="Peptidase M13 C-terminal" evidence="2">
    <location>
        <begin position="9"/>
        <end position="216"/>
    </location>
</feature>
<accession>A0A443QRZ4</accession>
<dbReference type="GO" id="GO:0004222">
    <property type="term" value="F:metalloendopeptidase activity"/>
    <property type="evidence" value="ECO:0007669"/>
    <property type="project" value="InterPro"/>
</dbReference>
<dbReference type="EMBL" id="NCKU01004549">
    <property type="protein sequence ID" value="RWS05785.1"/>
    <property type="molecule type" value="Genomic_DNA"/>
</dbReference>
<dbReference type="GO" id="GO:0016485">
    <property type="term" value="P:protein processing"/>
    <property type="evidence" value="ECO:0007669"/>
    <property type="project" value="TreeGrafter"/>
</dbReference>
<dbReference type="InterPro" id="IPR018497">
    <property type="entry name" value="Peptidase_M13_C"/>
</dbReference>
<evidence type="ECO:0000259" key="2">
    <source>
        <dbReference type="Pfam" id="PF01431"/>
    </source>
</evidence>